<dbReference type="InterPro" id="IPR019155">
    <property type="entry name" value="CLEC16A/TT9_N"/>
</dbReference>
<evidence type="ECO:0000313" key="5">
    <source>
        <dbReference type="Proteomes" id="UP001196413"/>
    </source>
</evidence>
<organism evidence="4 5">
    <name type="scientific">Parelaphostrongylus tenuis</name>
    <name type="common">Meningeal worm</name>
    <dbReference type="NCBI Taxonomy" id="148309"/>
    <lineage>
        <taxon>Eukaryota</taxon>
        <taxon>Metazoa</taxon>
        <taxon>Ecdysozoa</taxon>
        <taxon>Nematoda</taxon>
        <taxon>Chromadorea</taxon>
        <taxon>Rhabditida</taxon>
        <taxon>Rhabditina</taxon>
        <taxon>Rhabditomorpha</taxon>
        <taxon>Strongyloidea</taxon>
        <taxon>Metastrongylidae</taxon>
        <taxon>Parelaphostrongylus</taxon>
    </lineage>
</organism>
<feature type="domain" description="FPL" evidence="3">
    <location>
        <begin position="7"/>
        <end position="46"/>
    </location>
</feature>
<protein>
    <recommendedName>
        <fullName evidence="3">FPL domain-containing protein</fullName>
    </recommendedName>
</protein>
<dbReference type="GO" id="GO:0005794">
    <property type="term" value="C:Golgi apparatus"/>
    <property type="evidence" value="ECO:0007669"/>
    <property type="project" value="TreeGrafter"/>
</dbReference>
<reference evidence="4" key="1">
    <citation type="submission" date="2021-06" db="EMBL/GenBank/DDBJ databases">
        <title>Parelaphostrongylus tenuis whole genome reference sequence.</title>
        <authorList>
            <person name="Garwood T.J."/>
            <person name="Larsen P.A."/>
            <person name="Fountain-Jones N.M."/>
            <person name="Garbe J.R."/>
            <person name="Macchietto M.G."/>
            <person name="Kania S.A."/>
            <person name="Gerhold R.W."/>
            <person name="Richards J.E."/>
            <person name="Wolf T.M."/>
        </authorList>
    </citation>
    <scope>NUCLEOTIDE SEQUENCE</scope>
    <source>
        <strain evidence="4">MNPRO001-30</strain>
        <tissue evidence="4">Meninges</tissue>
    </source>
</reference>
<proteinExistence type="predicted"/>
<dbReference type="EMBL" id="JAHQIW010005158">
    <property type="protein sequence ID" value="KAJ1365052.1"/>
    <property type="molecule type" value="Genomic_DNA"/>
</dbReference>
<dbReference type="Proteomes" id="UP001196413">
    <property type="component" value="Unassembled WGS sequence"/>
</dbReference>
<evidence type="ECO:0000259" key="3">
    <source>
        <dbReference type="Pfam" id="PF09758"/>
    </source>
</evidence>
<comment type="caution">
    <text evidence="4">The sequence shown here is derived from an EMBL/GenBank/DDBJ whole genome shotgun (WGS) entry which is preliminary data.</text>
</comment>
<accession>A0AAD5QX71</accession>
<name>A0AAD5QX71_PARTN</name>
<dbReference type="GO" id="GO:0016197">
    <property type="term" value="P:endosomal transport"/>
    <property type="evidence" value="ECO:0007669"/>
    <property type="project" value="TreeGrafter"/>
</dbReference>
<dbReference type="AlphaFoldDB" id="A0AAD5QX71"/>
<dbReference type="GO" id="GO:0007034">
    <property type="term" value="P:vacuolar transport"/>
    <property type="evidence" value="ECO:0007669"/>
    <property type="project" value="TreeGrafter"/>
</dbReference>
<keyword evidence="1" id="KW-0072">Autophagy</keyword>
<keyword evidence="5" id="KW-1185">Reference proteome</keyword>
<evidence type="ECO:0000313" key="4">
    <source>
        <dbReference type="EMBL" id="KAJ1365052.1"/>
    </source>
</evidence>
<dbReference type="GO" id="GO:0006914">
    <property type="term" value="P:autophagy"/>
    <property type="evidence" value="ECO:0007669"/>
    <property type="project" value="UniProtKB-KW"/>
</dbReference>
<evidence type="ECO:0000256" key="2">
    <source>
        <dbReference type="SAM" id="MobiDB-lite"/>
    </source>
</evidence>
<dbReference type="PANTHER" id="PTHR21481:SF0">
    <property type="entry name" value="PROTEIN CLEC16A"/>
    <property type="match status" value="1"/>
</dbReference>
<gene>
    <name evidence="4" type="ORF">KIN20_025266</name>
</gene>
<dbReference type="PANTHER" id="PTHR21481">
    <property type="entry name" value="PROTEIN CLEC16A"/>
    <property type="match status" value="1"/>
</dbReference>
<dbReference type="GO" id="GO:1901096">
    <property type="term" value="P:regulation of autophagosome maturation"/>
    <property type="evidence" value="ECO:0007669"/>
    <property type="project" value="TreeGrafter"/>
</dbReference>
<evidence type="ECO:0000256" key="1">
    <source>
        <dbReference type="ARBA" id="ARBA00023006"/>
    </source>
</evidence>
<dbReference type="GO" id="GO:0005770">
    <property type="term" value="C:late endosome"/>
    <property type="evidence" value="ECO:0007669"/>
    <property type="project" value="TreeGrafter"/>
</dbReference>
<dbReference type="InterPro" id="IPR039272">
    <property type="entry name" value="CLEC16A/TT9"/>
</dbReference>
<dbReference type="Pfam" id="PF09758">
    <property type="entry name" value="FPL"/>
    <property type="match status" value="1"/>
</dbReference>
<sequence length="320" mass="36417">MKPLCTFFLAIIMRRDEFPLLTESLKFFDSTESMVRIAVRNIVLNIVRVDDVSMTRFVRNANKGSLVMLLWELLDNKHCRRNTGSKSIYLLELVDNLGSTSDRSLNTFIRSAENVIANRERLRDKVDDLVDILHYIGELLDVAIVADPLSDLLSNRFLVPILLNSLAPRFDNHAILLTPVISHRSTVQTFLSAFLFEDVRLLTSQWVRNGDVYSLQHIKRPLRNGERVFYEALLCAFDSSKNDDYLSFYALMLIYAMFQNKGNAGRLLSAARFPYLPHSQKSKPSDSSCSRNEPPISASSVEISDEPATCDKRIIDACCQ</sequence>
<feature type="region of interest" description="Disordered" evidence="2">
    <location>
        <begin position="279"/>
        <end position="303"/>
    </location>
</feature>